<evidence type="ECO:0000256" key="11">
    <source>
        <dbReference type="SAM" id="MobiDB-lite"/>
    </source>
</evidence>
<dbReference type="InterPro" id="IPR000760">
    <property type="entry name" value="Inositol_monophosphatase-like"/>
</dbReference>
<feature type="region of interest" description="Disordered" evidence="11">
    <location>
        <begin position="1165"/>
        <end position="1184"/>
    </location>
</feature>
<dbReference type="GO" id="GO:0006020">
    <property type="term" value="P:inositol metabolic process"/>
    <property type="evidence" value="ECO:0007669"/>
    <property type="project" value="TreeGrafter"/>
</dbReference>
<dbReference type="PROSITE" id="PS50853">
    <property type="entry name" value="FN3"/>
    <property type="match status" value="1"/>
</dbReference>
<dbReference type="Gene3D" id="3.40.50.2300">
    <property type="match status" value="2"/>
</dbReference>
<dbReference type="InterPro" id="IPR022337">
    <property type="entry name" value="Inositol_monophosphatase_SuhB"/>
</dbReference>
<reference evidence="13" key="3">
    <citation type="submission" date="2023-05" db="EMBL/GenBank/DDBJ databases">
        <authorList>
            <person name="Smith C.H."/>
        </authorList>
    </citation>
    <scope>NUCLEOTIDE SEQUENCE</scope>
    <source>
        <strain evidence="13">CHS0354</strain>
        <tissue evidence="13">Mantle</tissue>
    </source>
</reference>
<dbReference type="PRINTS" id="PR01959">
    <property type="entry name" value="SBIMPHPHTASE"/>
</dbReference>
<feature type="compositionally biased region" description="Basic and acidic residues" evidence="11">
    <location>
        <begin position="1165"/>
        <end position="1182"/>
    </location>
</feature>
<dbReference type="InterPro" id="IPR013783">
    <property type="entry name" value="Ig-like_fold"/>
</dbReference>
<dbReference type="InterPro" id="IPR033942">
    <property type="entry name" value="IMPase"/>
</dbReference>
<organism evidence="13 14">
    <name type="scientific">Potamilus streckersoni</name>
    <dbReference type="NCBI Taxonomy" id="2493646"/>
    <lineage>
        <taxon>Eukaryota</taxon>
        <taxon>Metazoa</taxon>
        <taxon>Spiralia</taxon>
        <taxon>Lophotrochozoa</taxon>
        <taxon>Mollusca</taxon>
        <taxon>Bivalvia</taxon>
        <taxon>Autobranchia</taxon>
        <taxon>Heteroconchia</taxon>
        <taxon>Palaeoheterodonta</taxon>
        <taxon>Unionida</taxon>
        <taxon>Unionoidea</taxon>
        <taxon>Unionidae</taxon>
        <taxon>Ambleminae</taxon>
        <taxon>Lampsilini</taxon>
        <taxon>Potamilus</taxon>
    </lineage>
</organism>
<dbReference type="Gene3D" id="3.40.190.80">
    <property type="match status" value="1"/>
</dbReference>
<dbReference type="Gene3D" id="3.30.540.10">
    <property type="entry name" value="Fructose-1,6-Bisphosphatase, subunit A, domain 1"/>
    <property type="match status" value="1"/>
</dbReference>
<evidence type="ECO:0000256" key="2">
    <source>
        <dbReference type="ARBA" id="ARBA00001946"/>
    </source>
</evidence>
<accession>A0AAE0RZN6</accession>
<evidence type="ECO:0000313" key="14">
    <source>
        <dbReference type="Proteomes" id="UP001195483"/>
    </source>
</evidence>
<feature type="binding site" evidence="10">
    <location>
        <position position="87"/>
    </location>
    <ligand>
        <name>Mg(2+)</name>
        <dbReference type="ChEBI" id="CHEBI:18420"/>
        <label>1</label>
        <note>catalytic</note>
    </ligand>
</feature>
<dbReference type="Pfam" id="PF07977">
    <property type="entry name" value="FabA"/>
    <property type="match status" value="1"/>
</dbReference>
<dbReference type="CDD" id="cd00063">
    <property type="entry name" value="FN3"/>
    <property type="match status" value="1"/>
</dbReference>
<dbReference type="SUPFAM" id="SSF54637">
    <property type="entry name" value="Thioesterase/thiol ester dehydrase-isomerase"/>
    <property type="match status" value="1"/>
</dbReference>
<comment type="catalytic activity">
    <reaction evidence="1">
        <text>a myo-inositol phosphate + H2O = myo-inositol + phosphate</text>
        <dbReference type="Rhea" id="RHEA:24056"/>
        <dbReference type="ChEBI" id="CHEBI:15377"/>
        <dbReference type="ChEBI" id="CHEBI:17268"/>
        <dbReference type="ChEBI" id="CHEBI:43474"/>
        <dbReference type="ChEBI" id="CHEBI:84139"/>
        <dbReference type="EC" id="3.1.3.25"/>
    </reaction>
</comment>
<dbReference type="InterPro" id="IPR013114">
    <property type="entry name" value="FabA_FabZ"/>
</dbReference>
<dbReference type="PROSITE" id="PS00629">
    <property type="entry name" value="IMP_1"/>
    <property type="match status" value="1"/>
</dbReference>
<dbReference type="InterPro" id="IPR028082">
    <property type="entry name" value="Peripla_BP_I"/>
</dbReference>
<dbReference type="Gene3D" id="3.10.129.10">
    <property type="entry name" value="Hotdog Thioesterase"/>
    <property type="match status" value="1"/>
</dbReference>
<dbReference type="CDD" id="cd01288">
    <property type="entry name" value="FabZ"/>
    <property type="match status" value="1"/>
</dbReference>
<dbReference type="Proteomes" id="UP001195483">
    <property type="component" value="Unassembled WGS sequence"/>
</dbReference>
<dbReference type="SUPFAM" id="SSF53300">
    <property type="entry name" value="vWA-like"/>
    <property type="match status" value="1"/>
</dbReference>
<dbReference type="EC" id="3.1.3.25" evidence="5"/>
<dbReference type="GO" id="GO:0046872">
    <property type="term" value="F:metal ion binding"/>
    <property type="evidence" value="ECO:0007669"/>
    <property type="project" value="UniProtKB-KW"/>
</dbReference>
<sequence length="1635" mass="184045">MSSIELSIAINAARYAGNFALENIQKIKYEDIQEKQAFDFVTFVDRSCEMIIRKEIEAAFPNDIVVGEEYGGTRVHGKRSWIVDPLDGTLNYIRGFPLFAVSIGLISEKGDLIVGVIYLPIQNEMYTAELGKGAFMNDKKIQVSRNSESNSRLVATGFPFKDEMNLMKSTEMLKNVLKECAGVRAPGSAAVHLAFVACGRLDAFWEHGINSWDIAAGALLVAEANGKISDYSGMWKKTACVLTGILIITSSFFAQESNKNRRKVKESLKVEKKKNQKSEKNNEKPIRSSKEIAQDDLAMAIAAYRTKQYDIATKALQSFKSYTGNDIAEGKRYAGLIEAKILFATRKEAEAEKVLKLLQSDFEIEKNVLNEIFFDYGVLDIYNKKYEHAVGKFARVLESDTISVLRQKSLLYFKLATQLVSIPFLLNMFKISTNMDVRIALMEVFLIRPLTDEQKPLLKSLLRNFAYTGNDSSLSPKLDKLVTALDNKMSAYQPSNILSLGCIFPLVFDMFEGTFNYDLGMQIMNGAIEAIIEFNKKRDSPQIVELHFERMYSGMAKEELLLAIDKFVNEEKVDIVYGPMYSQDAFIVADYLKNKKIVAVSPTATDEKLAENFPNLFLINSTFFERGKIVARFLLNEFKNFEPPLRFAVVFQEEDAISKEMAHGFKDEIKKANQSIAWTVKLPIDFTSMKKHIDSLNIHFDELNGYDTTYFDAIYVPIPDMKKGIIVLSQLSLYSIVGQIVAPGDWGKSHILKKYAELMKGLVYVTDLSVQKSEFTRSIKLRFVEKYGTQPDDFYWVGYGTLTFLAETIQKKNMLNDKLQAALMLKNAETFNALYRAIHFNGTNVNQKMNILEYNEAELNTLERHFPNNPIMPGVLIIEAMAQACCAMFLTEHINASSPLNPNEEKLTLFMGIDKARFRKPVLPGDQLIIDASAKSRKRHVCQAECFLTGLHKSPYHGFSVEFSEYRQYSKGDEPKRIDWKVFARTGKYYIKRFEQETNLRAYIFLDISKSMHYRSDPKFVTKAEYAAYLAASLMLLLLKQKDAVGLVTFHSKTETTLLPSLRESHQTEMLKIIAQSMINSRSDPERKTNFSNALIPFIRQMHPRSLSIIISDCWENPEHAIPTLKLFRHKQNEAIVFHILDPREKDLDLHGNARKEFIDLETKQNRTEQNTTEHNRTEQNRTEQNIGGARTNVLILLLLSLTLYASDCNTPSPTYTITFNSNKGSDVENITVTSGNTANKPKDPIRSGYSFDGWYKDEFLTYVFDFNTEKITANITLYAKWARVKPASSSSNVTATVVSYSQIDLAWTATENTDTFVVYDNGTKIAKIATPTVKYSHTDLEPNSLHRYTIQACNSGGCSASSDEKTATTNVFPTITTTVHPKDTGVRDRYGVFKLSATDAIKMYQLGVVKNGDPAPTATDFDNGHPIYINLSTTEVYTIVANNLKDAPILTWMKGGRTGTLPTNVVNEPFNNNDTIRNIVADESATGTDRWVERSLLKPSGNYTLFGRYKSIVTKLVDFTTDATYAVENDANKDPELIDPSLKTISISISGLPRMISGLPPDDFGLAPDDFGLAPDDFGLAPDDFGLALDDFGLAPDDFGLAPDDFGLAPDDFGLAPDAIVYQEFIILKLIIII</sequence>
<comment type="caution">
    <text evidence="13">The sequence shown here is derived from an EMBL/GenBank/DDBJ whole genome shotgun (WGS) entry which is preliminary data.</text>
</comment>
<dbReference type="Pfam" id="PF00459">
    <property type="entry name" value="Inositol_P"/>
    <property type="match status" value="1"/>
</dbReference>
<dbReference type="InterPro" id="IPR003961">
    <property type="entry name" value="FN3_dom"/>
</dbReference>
<keyword evidence="8" id="KW-0378">Hydrolase</keyword>
<feature type="domain" description="Fibronectin type-III" evidence="12">
    <location>
        <begin position="1290"/>
        <end position="1373"/>
    </location>
</feature>
<evidence type="ECO:0000256" key="7">
    <source>
        <dbReference type="ARBA" id="ARBA00022729"/>
    </source>
</evidence>
<dbReference type="SMART" id="SM00060">
    <property type="entry name" value="FN3"/>
    <property type="match status" value="1"/>
</dbReference>
<evidence type="ECO:0000256" key="10">
    <source>
        <dbReference type="PIRSR" id="PIRSR600760-2"/>
    </source>
</evidence>
<dbReference type="SUPFAM" id="SSF53822">
    <property type="entry name" value="Periplasmic binding protein-like I"/>
    <property type="match status" value="1"/>
</dbReference>
<feature type="binding site" evidence="10">
    <location>
        <position position="86"/>
    </location>
    <ligand>
        <name>Mg(2+)</name>
        <dbReference type="ChEBI" id="CHEBI:18420"/>
        <label>1</label>
        <note>catalytic</note>
    </ligand>
</feature>
<dbReference type="CDD" id="cd01639">
    <property type="entry name" value="IMPase"/>
    <property type="match status" value="1"/>
</dbReference>
<evidence type="ECO:0000259" key="12">
    <source>
        <dbReference type="PROSITE" id="PS50853"/>
    </source>
</evidence>
<dbReference type="InterPro" id="IPR036116">
    <property type="entry name" value="FN3_sf"/>
</dbReference>
<evidence type="ECO:0000256" key="6">
    <source>
        <dbReference type="ARBA" id="ARBA00022723"/>
    </source>
</evidence>
<dbReference type="InterPro" id="IPR020583">
    <property type="entry name" value="Inositol_monoP_metal-BS"/>
</dbReference>
<evidence type="ECO:0000256" key="3">
    <source>
        <dbReference type="ARBA" id="ARBA00004196"/>
    </source>
</evidence>
<feature type="binding site" evidence="10">
    <location>
        <position position="213"/>
    </location>
    <ligand>
        <name>Mg(2+)</name>
        <dbReference type="ChEBI" id="CHEBI:18420"/>
        <label>1</label>
        <note>catalytic</note>
    </ligand>
</feature>
<evidence type="ECO:0000313" key="13">
    <source>
        <dbReference type="EMBL" id="KAK3582470.1"/>
    </source>
</evidence>
<comment type="cofactor">
    <cofactor evidence="2 10">
        <name>Mg(2+)</name>
        <dbReference type="ChEBI" id="CHEBI:18420"/>
    </cofactor>
</comment>
<evidence type="ECO:0000256" key="5">
    <source>
        <dbReference type="ARBA" id="ARBA00013106"/>
    </source>
</evidence>
<dbReference type="InterPro" id="IPR002881">
    <property type="entry name" value="DUF58"/>
</dbReference>
<dbReference type="SUPFAM" id="SSF49265">
    <property type="entry name" value="Fibronectin type III"/>
    <property type="match status" value="1"/>
</dbReference>
<evidence type="ECO:0000256" key="4">
    <source>
        <dbReference type="ARBA" id="ARBA00009759"/>
    </source>
</evidence>
<dbReference type="Pfam" id="PF01882">
    <property type="entry name" value="DUF58"/>
    <property type="match status" value="1"/>
</dbReference>
<dbReference type="Gene3D" id="3.40.50.410">
    <property type="entry name" value="von Willebrand factor, type A domain"/>
    <property type="match status" value="1"/>
</dbReference>
<feature type="binding site" evidence="10">
    <location>
        <position position="84"/>
    </location>
    <ligand>
        <name>Mg(2+)</name>
        <dbReference type="ChEBI" id="CHEBI:18420"/>
        <label>1</label>
        <note>catalytic</note>
    </ligand>
</feature>
<dbReference type="PANTHER" id="PTHR20854">
    <property type="entry name" value="INOSITOL MONOPHOSPHATASE"/>
    <property type="match status" value="1"/>
</dbReference>
<reference evidence="13" key="2">
    <citation type="journal article" date="2021" name="Genome Biol. Evol.">
        <title>Developing a high-quality reference genome for a parasitic bivalve with doubly uniparental inheritance (Bivalvia: Unionida).</title>
        <authorList>
            <person name="Smith C.H."/>
        </authorList>
    </citation>
    <scope>NUCLEOTIDE SEQUENCE</scope>
    <source>
        <strain evidence="13">CHS0354</strain>
        <tissue evidence="13">Mantle</tissue>
    </source>
</reference>
<keyword evidence="9 10" id="KW-0460">Magnesium</keyword>
<dbReference type="InterPro" id="IPR036465">
    <property type="entry name" value="vWFA_dom_sf"/>
</dbReference>
<reference evidence="13" key="1">
    <citation type="journal article" date="2021" name="Genome Biol. Evol.">
        <title>A High-Quality Reference Genome for a Parasitic Bivalve with Doubly Uniparental Inheritance (Bivalvia: Unionida).</title>
        <authorList>
            <person name="Smith C.H."/>
        </authorList>
    </citation>
    <scope>NUCLEOTIDE SEQUENCE</scope>
    <source>
        <strain evidence="13">CHS0354</strain>
    </source>
</reference>
<keyword evidence="7" id="KW-0732">Signal</keyword>
<comment type="subcellular location">
    <subcellularLocation>
        <location evidence="3">Cell envelope</location>
    </subcellularLocation>
</comment>
<dbReference type="GO" id="GO:0007165">
    <property type="term" value="P:signal transduction"/>
    <property type="evidence" value="ECO:0007669"/>
    <property type="project" value="TreeGrafter"/>
</dbReference>
<name>A0AAE0RZN6_9BIVA</name>
<dbReference type="EMBL" id="JAEAOA010001427">
    <property type="protein sequence ID" value="KAK3582470.1"/>
    <property type="molecule type" value="Genomic_DNA"/>
</dbReference>
<dbReference type="PANTHER" id="PTHR20854:SF4">
    <property type="entry name" value="INOSITOL-1-MONOPHOSPHATASE-RELATED"/>
    <property type="match status" value="1"/>
</dbReference>
<dbReference type="GO" id="GO:0008934">
    <property type="term" value="F:inositol monophosphate 1-phosphatase activity"/>
    <property type="evidence" value="ECO:0007669"/>
    <property type="project" value="InterPro"/>
</dbReference>
<evidence type="ECO:0000256" key="8">
    <source>
        <dbReference type="ARBA" id="ARBA00022801"/>
    </source>
</evidence>
<dbReference type="InterPro" id="IPR042229">
    <property type="entry name" value="Listeria/Bacterioides_rpt_sf"/>
</dbReference>
<comment type="similarity">
    <text evidence="4">Belongs to the inositol monophosphatase superfamily.</text>
</comment>
<feature type="binding site" evidence="10">
    <location>
        <position position="68"/>
    </location>
    <ligand>
        <name>Mg(2+)</name>
        <dbReference type="ChEBI" id="CHEBI:18420"/>
        <label>1</label>
        <note>catalytic</note>
    </ligand>
</feature>
<evidence type="ECO:0000256" key="9">
    <source>
        <dbReference type="ARBA" id="ARBA00022842"/>
    </source>
</evidence>
<dbReference type="Gene3D" id="2.60.40.10">
    <property type="entry name" value="Immunoglobulins"/>
    <property type="match status" value="1"/>
</dbReference>
<feature type="region of interest" description="Disordered" evidence="11">
    <location>
        <begin position="264"/>
        <end position="287"/>
    </location>
</feature>
<dbReference type="InterPro" id="IPR013378">
    <property type="entry name" value="InlB-like_B-rpt"/>
</dbReference>
<dbReference type="Pfam" id="PF09479">
    <property type="entry name" value="Flg_new"/>
    <property type="match status" value="1"/>
</dbReference>
<dbReference type="FunFam" id="3.30.540.10:FF:000003">
    <property type="entry name" value="Inositol-1-monophosphatase"/>
    <property type="match status" value="1"/>
</dbReference>
<protein>
    <recommendedName>
        <fullName evidence="5">inositol-phosphate phosphatase</fullName>
        <ecNumber evidence="5">3.1.3.25</ecNumber>
    </recommendedName>
</protein>
<evidence type="ECO:0000256" key="1">
    <source>
        <dbReference type="ARBA" id="ARBA00001033"/>
    </source>
</evidence>
<dbReference type="SUPFAM" id="SSF56655">
    <property type="entry name" value="Carbohydrate phosphatase"/>
    <property type="match status" value="1"/>
</dbReference>
<gene>
    <name evidence="13" type="ORF">CHS0354_024017</name>
</gene>
<dbReference type="InterPro" id="IPR029069">
    <property type="entry name" value="HotDog_dom_sf"/>
</dbReference>
<dbReference type="Pfam" id="PF13458">
    <property type="entry name" value="Peripla_BP_6"/>
    <property type="match status" value="1"/>
</dbReference>
<keyword evidence="6 10" id="KW-0479">Metal-binding</keyword>
<feature type="compositionally biased region" description="Basic and acidic residues" evidence="11">
    <location>
        <begin position="276"/>
        <end position="287"/>
    </location>
</feature>
<keyword evidence="14" id="KW-1185">Reference proteome</keyword>
<dbReference type="PRINTS" id="PR00377">
    <property type="entry name" value="IMPHPHTASES"/>
</dbReference>
<proteinExistence type="inferred from homology"/>
<dbReference type="Gene3D" id="2.60.40.4270">
    <property type="entry name" value="Listeria-Bacteroides repeat domain"/>
    <property type="match status" value="1"/>
</dbReference>
<dbReference type="NCBIfam" id="TIGR02543">
    <property type="entry name" value="List_Bact_rpt"/>
    <property type="match status" value="1"/>
</dbReference>
<dbReference type="InterPro" id="IPR028081">
    <property type="entry name" value="Leu-bd"/>
</dbReference>